<comment type="similarity">
    <text evidence="1">Belongs to the FGGY kinase family.</text>
</comment>
<dbReference type="Proteomes" id="UP000065807">
    <property type="component" value="Chromosome"/>
</dbReference>
<proteinExistence type="inferred from homology"/>
<dbReference type="InterPro" id="IPR050406">
    <property type="entry name" value="FGGY_Carb_Kinase"/>
</dbReference>
<dbReference type="InterPro" id="IPR018485">
    <property type="entry name" value="FGGY_C"/>
</dbReference>
<dbReference type="OrthoDB" id="9805576at2"/>
<dbReference type="Pfam" id="PF02782">
    <property type="entry name" value="FGGY_C"/>
    <property type="match status" value="1"/>
</dbReference>
<feature type="domain" description="Carbohydrate kinase FGGY N-terminal" evidence="4">
    <location>
        <begin position="4"/>
        <end position="249"/>
    </location>
</feature>
<evidence type="ECO:0000313" key="7">
    <source>
        <dbReference type="Proteomes" id="UP000065807"/>
    </source>
</evidence>
<feature type="domain" description="Carbohydrate kinase FGGY C-terminal" evidence="5">
    <location>
        <begin position="261"/>
        <end position="452"/>
    </location>
</feature>
<accession>A0A0K2SLJ6</accession>
<dbReference type="CDD" id="cd07804">
    <property type="entry name" value="ASKHA_NBD_FGGY_RrXK-like"/>
    <property type="match status" value="1"/>
</dbReference>
<dbReference type="Pfam" id="PF00370">
    <property type="entry name" value="FGGY_N"/>
    <property type="match status" value="1"/>
</dbReference>
<dbReference type="PANTHER" id="PTHR43095">
    <property type="entry name" value="SUGAR KINASE"/>
    <property type="match status" value="1"/>
</dbReference>
<evidence type="ECO:0000259" key="4">
    <source>
        <dbReference type="Pfam" id="PF00370"/>
    </source>
</evidence>
<reference evidence="7" key="2">
    <citation type="journal article" date="2016" name="Int. J. Syst. Evol. Microbiol.">
        <title>Complete genome sequence and cell structure of Limnochorda pilosa, a Gram-negative spore-former within the phylum Firmicutes.</title>
        <authorList>
            <person name="Watanabe M."/>
            <person name="Kojima H."/>
            <person name="Fukui M."/>
        </authorList>
    </citation>
    <scope>NUCLEOTIDE SEQUENCE [LARGE SCALE GENOMIC DNA]</scope>
    <source>
        <strain evidence="7">HC45</strain>
    </source>
</reference>
<evidence type="ECO:0000313" key="6">
    <source>
        <dbReference type="EMBL" id="BAS27882.1"/>
    </source>
</evidence>
<evidence type="ECO:0000256" key="3">
    <source>
        <dbReference type="ARBA" id="ARBA00022777"/>
    </source>
</evidence>
<keyword evidence="2" id="KW-0808">Transferase</keyword>
<dbReference type="InterPro" id="IPR018484">
    <property type="entry name" value="FGGY_N"/>
</dbReference>
<dbReference type="Gene3D" id="3.30.420.40">
    <property type="match status" value="2"/>
</dbReference>
<dbReference type="InterPro" id="IPR043129">
    <property type="entry name" value="ATPase_NBD"/>
</dbReference>
<dbReference type="KEGG" id="lpil:LIP_2041"/>
<dbReference type="GO" id="GO:0005975">
    <property type="term" value="P:carbohydrate metabolic process"/>
    <property type="evidence" value="ECO:0007669"/>
    <property type="project" value="InterPro"/>
</dbReference>
<organism evidence="6 7">
    <name type="scientific">Limnochorda pilosa</name>
    <dbReference type="NCBI Taxonomy" id="1555112"/>
    <lineage>
        <taxon>Bacteria</taxon>
        <taxon>Bacillati</taxon>
        <taxon>Bacillota</taxon>
        <taxon>Limnochordia</taxon>
        <taxon>Limnochordales</taxon>
        <taxon>Limnochordaceae</taxon>
        <taxon>Limnochorda</taxon>
    </lineage>
</organism>
<keyword evidence="3" id="KW-0418">Kinase</keyword>
<evidence type="ECO:0000256" key="2">
    <source>
        <dbReference type="ARBA" id="ARBA00022679"/>
    </source>
</evidence>
<gene>
    <name evidence="6" type="ORF">LIP_2041</name>
</gene>
<dbReference type="GO" id="GO:0016301">
    <property type="term" value="F:kinase activity"/>
    <property type="evidence" value="ECO:0007669"/>
    <property type="project" value="UniProtKB-KW"/>
</dbReference>
<dbReference type="PATRIC" id="fig|1555112.3.peg.2076"/>
<dbReference type="RefSeq" id="WP_068137373.1">
    <property type="nucleotide sequence ID" value="NZ_AP014924.1"/>
</dbReference>
<reference evidence="7" key="1">
    <citation type="submission" date="2015-07" db="EMBL/GenBank/DDBJ databases">
        <title>Complete genome sequence and phylogenetic analysis of Limnochorda pilosa.</title>
        <authorList>
            <person name="Watanabe M."/>
            <person name="Kojima H."/>
            <person name="Fukui M."/>
        </authorList>
    </citation>
    <scope>NUCLEOTIDE SEQUENCE [LARGE SCALE GENOMIC DNA]</scope>
    <source>
        <strain evidence="7">HC45</strain>
    </source>
</reference>
<sequence length="508" mass="55586">MEHLIGLDIGTQGTKAVVVRRDGRVLGSSYVGYDVDQPRPLWAEQWPDVWLDASYQAIRDVLDRSGAAPSEVAGLAISSLYGGSGIPVDRDLQPLAPCLIWMDRRASAEVRWVQEHVDLERLYRITSNTVDSYYGFTKILWIKNNLPDVWEKTHLFLPPNAYVIHRLTGEVAIDHTSAGNLGGLYDVHRRAWSEEMAEALGIPLGLMPQRIVASQDVVGRVTAEAARATGLTEGTPVVAGGVDAPVATLSAGAFREGHHVAMVGTSMCWGFITDRTNLTPALVSYPHVVDPMHTLYTFGGAATAGAVVRWFRDVLGRPEKEAAERLGVDAYSLLELESMQVPAGSDGLLVLPYFMGERSPIWDGNARGTVLGLSLYHSKAHLYKAFMEGVAFALRHNMESAPGVDLDREMILVGGAAKSMVWPQIFADVTGFPVRTVEQDVEAPLGDALLAGLGTGVVDHPEALLGWLTYREPVRPREELKPLYDHLFEEYKALYTSLKGNMARLYGA</sequence>
<protein>
    <submittedName>
        <fullName evidence="6">Actin</fullName>
    </submittedName>
</protein>
<name>A0A0K2SLJ6_LIMPI</name>
<dbReference type="STRING" id="1555112.LIP_2041"/>
<evidence type="ECO:0000256" key="1">
    <source>
        <dbReference type="ARBA" id="ARBA00009156"/>
    </source>
</evidence>
<dbReference type="InterPro" id="IPR000577">
    <property type="entry name" value="Carb_kinase_FGGY"/>
</dbReference>
<keyword evidence="7" id="KW-1185">Reference proteome</keyword>
<evidence type="ECO:0000259" key="5">
    <source>
        <dbReference type="Pfam" id="PF02782"/>
    </source>
</evidence>
<dbReference type="PANTHER" id="PTHR43095:SF5">
    <property type="entry name" value="XYLULOSE KINASE"/>
    <property type="match status" value="1"/>
</dbReference>
<dbReference type="SUPFAM" id="SSF53067">
    <property type="entry name" value="Actin-like ATPase domain"/>
    <property type="match status" value="2"/>
</dbReference>
<dbReference type="AlphaFoldDB" id="A0A0K2SLJ6"/>
<dbReference type="PIRSF" id="PIRSF000538">
    <property type="entry name" value="GlpK"/>
    <property type="match status" value="1"/>
</dbReference>
<dbReference type="EMBL" id="AP014924">
    <property type="protein sequence ID" value="BAS27882.1"/>
    <property type="molecule type" value="Genomic_DNA"/>
</dbReference>